<accession>A0A0N4UGN5</accession>
<dbReference type="EMBL" id="UYYG01001188">
    <property type="protein sequence ID" value="VDN59715.1"/>
    <property type="molecule type" value="Genomic_DNA"/>
</dbReference>
<evidence type="ECO:0000313" key="2">
    <source>
        <dbReference type="Proteomes" id="UP000038040"/>
    </source>
</evidence>
<dbReference type="AlphaFoldDB" id="A0A0N4UGN5"/>
<gene>
    <name evidence="1" type="ORF">DME_LOCUS9688</name>
</gene>
<keyword evidence="3" id="KW-1185">Reference proteome</keyword>
<proteinExistence type="predicted"/>
<name>A0A0N4UGN5_DRAME</name>
<evidence type="ECO:0000313" key="4">
    <source>
        <dbReference type="WBParaSite" id="DME_0000666201-mRNA-1"/>
    </source>
</evidence>
<organism evidence="2 4">
    <name type="scientific">Dracunculus medinensis</name>
    <name type="common">Guinea worm</name>
    <dbReference type="NCBI Taxonomy" id="318479"/>
    <lineage>
        <taxon>Eukaryota</taxon>
        <taxon>Metazoa</taxon>
        <taxon>Ecdysozoa</taxon>
        <taxon>Nematoda</taxon>
        <taxon>Chromadorea</taxon>
        <taxon>Rhabditida</taxon>
        <taxon>Spirurina</taxon>
        <taxon>Dracunculoidea</taxon>
        <taxon>Dracunculidae</taxon>
        <taxon>Dracunculus</taxon>
    </lineage>
</organism>
<sequence length="846" mass="94619">MANENLHEISSLEFSLEDANEQISRTSILQSSILSSPRQLAQKPLFSSTLPVTFSSRSQDIKKSLDTTKTLGSPQVSDLPNIQEENIDYYGKNFEISESPVKFRPTTSPPLIPYTYSPQHTLDNAGQILSNLVKGKNLGRNFSTGNSSKLNQMIDSVQNITALSASAIRFNSSASMYSTNLPFPAELISTDFDFEITPAQFLTTVINVSFSTKFVPSQNKFTDGLSSASSLLNITTDPPVNQLVTNFSATVTSATESSLDRTTAVLAFNSSSTIKNLYKPSFLATTVGTEKIEQKHGIKLPECAPLRIGEYCNTQAGPLKSSKVRRGSTMKAFNIDGFESYLKPILNSLNIKIHKNSSFEGVVDIMALAVNGTSVINVHCDSTIYNCSMSNIQVAKCINGNIICSKSFIYDVQYDLLSVDLSENLISGDIITLKISFFGRDRPSAAFIVRSPHKWEAKRSNTAILSSKQSSNMVITCFEKTPPLAVNQVAFVIFEPMYSMKQSINRKLGPFELEILHSEDDKNLKLDWLKEETLNAVDFLSNFSDYEFPLNKLTLLTTALPMNGIGSLGLIILNEQFIAYPKYYLTHSTLAQQEGLCNYLSWLIIGTIDITTDFDLQEKRYGAIEHESDSNISLINNQKSEEIIKKPCIRLCKFFTDYFYKAFVPVVAVSYMPEGMHLSQTVTINRKPINEPPTVIPLEISYADSSDRIVAILSKSNQMFAVKQQNQFLVDPDGKSFAIIIYKAQTYIQLLQCAKYQSCKSIDAKKMKRIVGDFCWAFLANLVQNSNDSFLWVKFLRSLSKTTYANFACNCCVDIDNIRPDSIYCKWQRKDVCEKIDLIKQIKRSI</sequence>
<reference evidence="4" key="1">
    <citation type="submission" date="2016-03" db="UniProtKB">
        <authorList>
            <consortium name="WormBaseParasite"/>
        </authorList>
    </citation>
    <scope>IDENTIFICATION</scope>
</reference>
<dbReference type="STRING" id="318479.A0A0N4UGN5"/>
<dbReference type="WBParaSite" id="DME_0000666201-mRNA-1">
    <property type="protein sequence ID" value="DME_0000666201-mRNA-1"/>
    <property type="gene ID" value="DME_0000666201"/>
</dbReference>
<dbReference type="Proteomes" id="UP000274756">
    <property type="component" value="Unassembled WGS sequence"/>
</dbReference>
<dbReference type="Gene3D" id="2.60.40.1730">
    <property type="entry name" value="tricorn interacting facor f3 domain"/>
    <property type="match status" value="1"/>
</dbReference>
<dbReference type="Proteomes" id="UP000038040">
    <property type="component" value="Unplaced"/>
</dbReference>
<dbReference type="OrthoDB" id="10031169at2759"/>
<dbReference type="InterPro" id="IPR042097">
    <property type="entry name" value="Aminopeptidase_N-like_N_sf"/>
</dbReference>
<reference evidence="1 3" key="2">
    <citation type="submission" date="2018-11" db="EMBL/GenBank/DDBJ databases">
        <authorList>
            <consortium name="Pathogen Informatics"/>
        </authorList>
    </citation>
    <scope>NUCLEOTIDE SEQUENCE [LARGE SCALE GENOMIC DNA]</scope>
</reference>
<evidence type="ECO:0000313" key="3">
    <source>
        <dbReference type="Proteomes" id="UP000274756"/>
    </source>
</evidence>
<protein>
    <submittedName>
        <fullName evidence="4">Aminopeptidase</fullName>
    </submittedName>
</protein>
<evidence type="ECO:0000313" key="1">
    <source>
        <dbReference type="EMBL" id="VDN59715.1"/>
    </source>
</evidence>